<dbReference type="Proteomes" id="UP001164746">
    <property type="component" value="Chromosome 13"/>
</dbReference>
<reference evidence="1" key="1">
    <citation type="submission" date="2022-11" db="EMBL/GenBank/DDBJ databases">
        <title>Centuries of genome instability and evolution in soft-shell clam transmissible cancer (bioRxiv).</title>
        <authorList>
            <person name="Hart S.F.M."/>
            <person name="Yonemitsu M.A."/>
            <person name="Giersch R.M."/>
            <person name="Beal B.F."/>
            <person name="Arriagada G."/>
            <person name="Davis B.W."/>
            <person name="Ostrander E.A."/>
            <person name="Goff S.P."/>
            <person name="Metzger M.J."/>
        </authorList>
    </citation>
    <scope>NUCLEOTIDE SEQUENCE</scope>
    <source>
        <strain evidence="1">MELC-2E11</strain>
        <tissue evidence="1">Siphon/mantle</tissue>
    </source>
</reference>
<organism evidence="1 2">
    <name type="scientific">Mya arenaria</name>
    <name type="common">Soft-shell clam</name>
    <dbReference type="NCBI Taxonomy" id="6604"/>
    <lineage>
        <taxon>Eukaryota</taxon>
        <taxon>Metazoa</taxon>
        <taxon>Spiralia</taxon>
        <taxon>Lophotrochozoa</taxon>
        <taxon>Mollusca</taxon>
        <taxon>Bivalvia</taxon>
        <taxon>Autobranchia</taxon>
        <taxon>Heteroconchia</taxon>
        <taxon>Euheterodonta</taxon>
        <taxon>Imparidentia</taxon>
        <taxon>Neoheterodontei</taxon>
        <taxon>Myida</taxon>
        <taxon>Myoidea</taxon>
        <taxon>Myidae</taxon>
        <taxon>Mya</taxon>
    </lineage>
</organism>
<evidence type="ECO:0000313" key="2">
    <source>
        <dbReference type="Proteomes" id="UP001164746"/>
    </source>
</evidence>
<dbReference type="EMBL" id="CP111024">
    <property type="protein sequence ID" value="WAR23119.1"/>
    <property type="molecule type" value="Genomic_DNA"/>
</dbReference>
<name>A0ABY7FQH4_MYAAR</name>
<evidence type="ECO:0000313" key="1">
    <source>
        <dbReference type="EMBL" id="WAR23119.1"/>
    </source>
</evidence>
<proteinExistence type="predicted"/>
<accession>A0ABY7FQH4</accession>
<gene>
    <name evidence="1" type="ORF">MAR_036788</name>
</gene>
<protein>
    <submittedName>
        <fullName evidence="1">Uncharacterized protein</fullName>
    </submittedName>
</protein>
<keyword evidence="2" id="KW-1185">Reference proteome</keyword>
<sequence length="126" mass="14451">MSETTQMCGAHSMKKLQMLPRNLIELVRSSVVTRPRGAGRQNHRATQDVDTVADYWRITLFNVVLDHLIQEMETRILSNEHRFATQYLLPNRLPGLQDEMIPTIYAAYGPDLQYAFEAFGNEVARA</sequence>